<accession>A0ABM9HDG1</accession>
<feature type="signal peptide" evidence="1">
    <location>
        <begin position="1"/>
        <end position="31"/>
    </location>
</feature>
<evidence type="ECO:0000313" key="4">
    <source>
        <dbReference type="Proteomes" id="UP001157733"/>
    </source>
</evidence>
<evidence type="ECO:0000313" key="3">
    <source>
        <dbReference type="EMBL" id="CAI2718226.1"/>
    </source>
</evidence>
<dbReference type="SUPFAM" id="SSF56436">
    <property type="entry name" value="C-type lectin-like"/>
    <property type="match status" value="1"/>
</dbReference>
<keyword evidence="4" id="KW-1185">Reference proteome</keyword>
<feature type="domain" description="Sulfatase-modifying factor enzyme-like" evidence="2">
    <location>
        <begin position="37"/>
        <end position="266"/>
    </location>
</feature>
<protein>
    <submittedName>
        <fullName evidence="3">FGE-sulfatase domain-containing protein</fullName>
    </submittedName>
</protein>
<name>A0ABM9HDG1_9BACT</name>
<gene>
    <name evidence="3" type="ORF">NSPWAT_1367</name>
</gene>
<dbReference type="EMBL" id="OX336137">
    <property type="protein sequence ID" value="CAI2718226.1"/>
    <property type="molecule type" value="Genomic_DNA"/>
</dbReference>
<proteinExistence type="predicted"/>
<dbReference type="InterPro" id="IPR016187">
    <property type="entry name" value="CTDL_fold"/>
</dbReference>
<dbReference type="InterPro" id="IPR051043">
    <property type="entry name" value="Sulfatase_Mod_Factor_Kinase"/>
</dbReference>
<dbReference type="RefSeq" id="WP_282011131.1">
    <property type="nucleotide sequence ID" value="NZ_OX336137.1"/>
</dbReference>
<evidence type="ECO:0000259" key="2">
    <source>
        <dbReference type="Pfam" id="PF03781"/>
    </source>
</evidence>
<dbReference type="Gene3D" id="3.90.1580.10">
    <property type="entry name" value="paralog of FGE (formylglycine-generating enzyme)"/>
    <property type="match status" value="1"/>
</dbReference>
<organism evidence="3 4">
    <name type="scientific">Nitrospina watsonii</name>
    <dbReference type="NCBI Taxonomy" id="1323948"/>
    <lineage>
        <taxon>Bacteria</taxon>
        <taxon>Pseudomonadati</taxon>
        <taxon>Nitrospinota/Tectimicrobiota group</taxon>
        <taxon>Nitrospinota</taxon>
        <taxon>Nitrospinia</taxon>
        <taxon>Nitrospinales</taxon>
        <taxon>Nitrospinaceae</taxon>
        <taxon>Nitrospina</taxon>
    </lineage>
</organism>
<evidence type="ECO:0000256" key="1">
    <source>
        <dbReference type="SAM" id="SignalP"/>
    </source>
</evidence>
<dbReference type="PANTHER" id="PTHR23150">
    <property type="entry name" value="SULFATASE MODIFYING FACTOR 1, 2"/>
    <property type="match status" value="1"/>
</dbReference>
<dbReference type="PANTHER" id="PTHR23150:SF19">
    <property type="entry name" value="FORMYLGLYCINE-GENERATING ENZYME"/>
    <property type="match status" value="1"/>
</dbReference>
<feature type="chain" id="PRO_5046453393" evidence="1">
    <location>
        <begin position="32"/>
        <end position="272"/>
    </location>
</feature>
<sequence>MGSGIFTGLRLAGASLLWAGMVASTVAPALAEPVTSEDMILFPAGEFWMGREPGKGLKDEIPRHKVYLDGFWLDRFEVTGGDFEDYLKANPDEHPTITGWWGREPRPDMVDKPVIGLTWQRCRNFCRWQGKRLPTEAEWERAAAGLEGRTYPWGEAPPTPERANFGKCCFIQKGEVLHEVGTLKSGQTPEGVHDLAGNIAEWVYDWYDKAYYSTGDDTNPRGPDSGAYHVVRGGAWNSLPDYMRTSRRYGYDDAKDFYGIGCRCARSASQNP</sequence>
<dbReference type="Pfam" id="PF03781">
    <property type="entry name" value="FGE-sulfatase"/>
    <property type="match status" value="1"/>
</dbReference>
<keyword evidence="1" id="KW-0732">Signal</keyword>
<dbReference type="InterPro" id="IPR042095">
    <property type="entry name" value="SUMF_sf"/>
</dbReference>
<dbReference type="InterPro" id="IPR005532">
    <property type="entry name" value="SUMF_dom"/>
</dbReference>
<dbReference type="Proteomes" id="UP001157733">
    <property type="component" value="Chromosome"/>
</dbReference>
<reference evidence="3 4" key="1">
    <citation type="submission" date="2022-09" db="EMBL/GenBank/DDBJ databases">
        <authorList>
            <person name="Kop L."/>
        </authorList>
    </citation>
    <scope>NUCLEOTIDE SEQUENCE [LARGE SCALE GENOMIC DNA]</scope>
    <source>
        <strain evidence="3 4">347</strain>
    </source>
</reference>